<reference evidence="8" key="1">
    <citation type="submission" date="2025-08" db="UniProtKB">
        <authorList>
            <consortium name="RefSeq"/>
        </authorList>
    </citation>
    <scope>IDENTIFICATION</scope>
    <source>
        <tissue evidence="8">Blood</tissue>
    </source>
</reference>
<evidence type="ECO:0000256" key="1">
    <source>
        <dbReference type="ARBA" id="ARBA00004141"/>
    </source>
</evidence>
<evidence type="ECO:0000256" key="6">
    <source>
        <dbReference type="SAM" id="Phobius"/>
    </source>
</evidence>
<keyword evidence="3 6" id="KW-0812">Transmembrane</keyword>
<evidence type="ECO:0000256" key="4">
    <source>
        <dbReference type="ARBA" id="ARBA00022989"/>
    </source>
</evidence>
<protein>
    <submittedName>
        <fullName evidence="8">Membrane-spanning 4-domains subfamily A member 12-like isoform X1</fullName>
    </submittedName>
</protein>
<evidence type="ECO:0000256" key="3">
    <source>
        <dbReference type="ARBA" id="ARBA00022692"/>
    </source>
</evidence>
<feature type="transmembrane region" description="Helical" evidence="6">
    <location>
        <begin position="77"/>
        <end position="101"/>
    </location>
</feature>
<keyword evidence="7" id="KW-1185">Reference proteome</keyword>
<gene>
    <name evidence="8" type="primary">LOC129325016</name>
</gene>
<dbReference type="Pfam" id="PF04103">
    <property type="entry name" value="CD20"/>
    <property type="match status" value="1"/>
</dbReference>
<dbReference type="InterPro" id="IPR007237">
    <property type="entry name" value="CD20-like"/>
</dbReference>
<dbReference type="KEGG" id="emc:129325016"/>
<dbReference type="GeneID" id="129325016"/>
<sequence>MAVDPLRMANETRWFVPPNGVMPNIIHAGQVIPGFVIQPGMATQSVTQEFRSQNNQTQQNSQVGVLEKFLKMETKTLGAIQIMIGLIHIGFGGVLAVIFNIHYYVSLTTISGYPFWGGLFFIGSGSLSVSAEKNLSRCWVKYTVGMHITSAVMALIGVILYISEMAANPDYESTKWHRTLGIALGTVLLLFSFLEFCIATSTAHFGCRAACHSNDQVTVVVPYAVSGYSVAPAEVNPAPPVYNNVAPSS</sequence>
<proteinExistence type="inferred from homology"/>
<dbReference type="RefSeq" id="XP_054828483.1">
    <property type="nucleotide sequence ID" value="XM_054972508.1"/>
</dbReference>
<dbReference type="PANTHER" id="PTHR23320:SF155">
    <property type="entry name" value="MEMBRANE-SPANNING 4-DOMAINS SUBFAMILY A MEMBER 8"/>
    <property type="match status" value="1"/>
</dbReference>
<evidence type="ECO:0000313" key="8">
    <source>
        <dbReference type="RefSeq" id="XP_054828483.1"/>
    </source>
</evidence>
<dbReference type="InterPro" id="IPR030417">
    <property type="entry name" value="MS4A"/>
</dbReference>
<dbReference type="GO" id="GO:0007166">
    <property type="term" value="P:cell surface receptor signaling pathway"/>
    <property type="evidence" value="ECO:0007669"/>
    <property type="project" value="TreeGrafter"/>
</dbReference>
<keyword evidence="4 6" id="KW-1133">Transmembrane helix</keyword>
<evidence type="ECO:0000256" key="5">
    <source>
        <dbReference type="ARBA" id="ARBA00023136"/>
    </source>
</evidence>
<feature type="transmembrane region" description="Helical" evidence="6">
    <location>
        <begin position="113"/>
        <end position="130"/>
    </location>
</feature>
<dbReference type="Proteomes" id="UP001190640">
    <property type="component" value="Chromosome 2"/>
</dbReference>
<name>A0AA97KSQ6_EUBMA</name>
<keyword evidence="5 6" id="KW-0472">Membrane</keyword>
<organism evidence="7 8">
    <name type="scientific">Eublepharis macularius</name>
    <name type="common">Leopard gecko</name>
    <name type="synonym">Cyrtodactylus macularius</name>
    <dbReference type="NCBI Taxonomy" id="481883"/>
    <lineage>
        <taxon>Eukaryota</taxon>
        <taxon>Metazoa</taxon>
        <taxon>Chordata</taxon>
        <taxon>Craniata</taxon>
        <taxon>Vertebrata</taxon>
        <taxon>Euteleostomi</taxon>
        <taxon>Lepidosauria</taxon>
        <taxon>Squamata</taxon>
        <taxon>Bifurcata</taxon>
        <taxon>Gekkota</taxon>
        <taxon>Eublepharidae</taxon>
        <taxon>Eublepharinae</taxon>
        <taxon>Eublepharis</taxon>
    </lineage>
</organism>
<feature type="transmembrane region" description="Helical" evidence="6">
    <location>
        <begin position="182"/>
        <end position="199"/>
    </location>
</feature>
<dbReference type="PANTHER" id="PTHR23320">
    <property type="entry name" value="MEMBRANE-SPANNING 4-DOMAINS SUBFAMILY A MS4A -RELATED"/>
    <property type="match status" value="1"/>
</dbReference>
<dbReference type="AlphaFoldDB" id="A0AA97KSQ6"/>
<dbReference type="GO" id="GO:0005886">
    <property type="term" value="C:plasma membrane"/>
    <property type="evidence" value="ECO:0007669"/>
    <property type="project" value="TreeGrafter"/>
</dbReference>
<feature type="transmembrane region" description="Helical" evidence="6">
    <location>
        <begin position="142"/>
        <end position="162"/>
    </location>
</feature>
<evidence type="ECO:0000256" key="2">
    <source>
        <dbReference type="ARBA" id="ARBA00009565"/>
    </source>
</evidence>
<comment type="subcellular location">
    <subcellularLocation>
        <location evidence="1">Membrane</location>
        <topology evidence="1">Multi-pass membrane protein</topology>
    </subcellularLocation>
</comment>
<accession>A0AA97KSQ6</accession>
<evidence type="ECO:0000313" key="7">
    <source>
        <dbReference type="Proteomes" id="UP001190640"/>
    </source>
</evidence>
<comment type="similarity">
    <text evidence="2">Belongs to the MS4A family.</text>
</comment>